<dbReference type="GO" id="GO:0032259">
    <property type="term" value="P:methylation"/>
    <property type="evidence" value="ECO:0007669"/>
    <property type="project" value="UniProtKB-KW"/>
</dbReference>
<dbReference type="OrthoDB" id="10259513at2759"/>
<dbReference type="PANTHER" id="PTHR38409:SF1">
    <property type="entry name" value="MITOCHONDRIAL ADAPTER PROTEIN MCP1"/>
    <property type="match status" value="1"/>
</dbReference>
<dbReference type="GO" id="GO:0055088">
    <property type="term" value="P:lipid homeostasis"/>
    <property type="evidence" value="ECO:0007669"/>
    <property type="project" value="InterPro"/>
</dbReference>
<protein>
    <submittedName>
        <fullName evidence="4">N2,N2-dimethylguanosine tRNA methyltransferase</fullName>
    </submittedName>
</protein>
<feature type="transmembrane region" description="Helical" evidence="2">
    <location>
        <begin position="307"/>
        <end position="330"/>
    </location>
</feature>
<evidence type="ECO:0000313" key="5">
    <source>
        <dbReference type="Proteomes" id="UP000030816"/>
    </source>
</evidence>
<keyword evidence="5" id="KW-1185">Reference proteome</keyword>
<dbReference type="InterPro" id="IPR039960">
    <property type="entry name" value="MCP1"/>
</dbReference>
<dbReference type="GO" id="GO:0005741">
    <property type="term" value="C:mitochondrial outer membrane"/>
    <property type="evidence" value="ECO:0007669"/>
    <property type="project" value="TreeGrafter"/>
</dbReference>
<feature type="transmembrane region" description="Helical" evidence="2">
    <location>
        <begin position="257"/>
        <end position="278"/>
    </location>
</feature>
<organism evidence="4 5">
    <name type="scientific">Metarhizium album (strain ARSEF 1941)</name>
    <dbReference type="NCBI Taxonomy" id="1081103"/>
    <lineage>
        <taxon>Eukaryota</taxon>
        <taxon>Fungi</taxon>
        <taxon>Dikarya</taxon>
        <taxon>Ascomycota</taxon>
        <taxon>Pezizomycotina</taxon>
        <taxon>Sordariomycetes</taxon>
        <taxon>Hypocreomycetidae</taxon>
        <taxon>Hypocreales</taxon>
        <taxon>Clavicipitaceae</taxon>
        <taxon>Metarhizium</taxon>
    </lineage>
</organism>
<evidence type="ECO:0000313" key="4">
    <source>
        <dbReference type="EMBL" id="KHN94434.1"/>
    </source>
</evidence>
<dbReference type="STRING" id="1081103.A0A0B2WL62"/>
<dbReference type="Proteomes" id="UP000030816">
    <property type="component" value="Unassembled WGS sequence"/>
</dbReference>
<name>A0A0B2WL62_METAS</name>
<keyword evidence="4" id="KW-0489">Methyltransferase</keyword>
<dbReference type="PANTHER" id="PTHR38409">
    <property type="entry name" value="MDM10-COMPLEMENTING PROTEIN 1"/>
    <property type="match status" value="1"/>
</dbReference>
<feature type="region of interest" description="Disordered" evidence="1">
    <location>
        <begin position="26"/>
        <end position="72"/>
    </location>
</feature>
<reference evidence="4 5" key="1">
    <citation type="journal article" date="2014" name="Proc. Natl. Acad. Sci. U.S.A.">
        <title>Trajectory and genomic determinants of fungal-pathogen speciation and host adaptation.</title>
        <authorList>
            <person name="Hu X."/>
            <person name="Xiao G."/>
            <person name="Zheng P."/>
            <person name="Shang Y."/>
            <person name="Su Y."/>
            <person name="Zhang X."/>
            <person name="Liu X."/>
            <person name="Zhan S."/>
            <person name="St Leger R.J."/>
            <person name="Wang C."/>
        </authorList>
    </citation>
    <scope>NUCLEOTIDE SEQUENCE [LARGE SCALE GENOMIC DNA]</scope>
    <source>
        <strain evidence="4 5">ARSEF 1941</strain>
    </source>
</reference>
<accession>A0A0B2WL62</accession>
<evidence type="ECO:0000256" key="2">
    <source>
        <dbReference type="SAM" id="Phobius"/>
    </source>
</evidence>
<dbReference type="RefSeq" id="XP_040675500.1">
    <property type="nucleotide sequence ID" value="XM_040826548.1"/>
</dbReference>
<sequence length="352" mass="37416">MDTPSLGQTLNRKDSQATLISLLQLDPYPIDSPSPSTAAEETSFSDVDENTAAHDNHGSSEPAAAGTATSHLGLSSGRSSIYYRAKVTRIQKYSSYATGIFTALHLVNVSLIPAVTQSVAGSETYLLMTRELYQTSVAEPVLVALPVALHVASGLALRLLRRWHNMKRYGGGTPGMHALHAMREALSGKSGESGGRPVRLWPPLSYISISGYALTLFYGAHVFVNRVLPLAVEGNSSNIGLAYVAHGFARHPVMSGLAYVGLLATAGGHMVWGAARWFGMAPSTQGWRGKASVGVDKTTRTRRMRKWLALHGLAVGFAALWAIGGLGVLARGGPADGWVASVYDGLFERVGM</sequence>
<dbReference type="HOGENOM" id="CLU_060790_0_0_1"/>
<dbReference type="GO" id="GO:0008168">
    <property type="term" value="F:methyltransferase activity"/>
    <property type="evidence" value="ECO:0007669"/>
    <property type="project" value="UniProtKB-KW"/>
</dbReference>
<feature type="domain" description="Mitochondrial adapter protein MCP1 transmembrane" evidence="3">
    <location>
        <begin position="217"/>
        <end position="333"/>
    </location>
</feature>
<keyword evidence="2" id="KW-0472">Membrane</keyword>
<feature type="transmembrane region" description="Helical" evidence="2">
    <location>
        <begin position="204"/>
        <end position="224"/>
    </location>
</feature>
<feature type="transmembrane region" description="Helical" evidence="2">
    <location>
        <begin position="96"/>
        <end position="120"/>
    </location>
</feature>
<feature type="compositionally biased region" description="Polar residues" evidence="1">
    <location>
        <begin position="33"/>
        <end position="45"/>
    </location>
</feature>
<keyword evidence="2" id="KW-1133">Transmembrane helix</keyword>
<keyword evidence="4" id="KW-0808">Transferase</keyword>
<dbReference type="EMBL" id="AZHE01000035">
    <property type="protein sequence ID" value="KHN94434.1"/>
    <property type="molecule type" value="Genomic_DNA"/>
</dbReference>
<evidence type="ECO:0000256" key="1">
    <source>
        <dbReference type="SAM" id="MobiDB-lite"/>
    </source>
</evidence>
<gene>
    <name evidence="4" type="ORF">MAM_07750</name>
</gene>
<evidence type="ECO:0000259" key="3">
    <source>
        <dbReference type="Pfam" id="PF07950"/>
    </source>
</evidence>
<dbReference type="AlphaFoldDB" id="A0A0B2WL62"/>
<comment type="caution">
    <text evidence="4">The sequence shown here is derived from an EMBL/GenBank/DDBJ whole genome shotgun (WGS) entry which is preliminary data.</text>
</comment>
<dbReference type="GeneID" id="63742205"/>
<dbReference type="GO" id="GO:0007005">
    <property type="term" value="P:mitochondrion organization"/>
    <property type="evidence" value="ECO:0007669"/>
    <property type="project" value="TreeGrafter"/>
</dbReference>
<keyword evidence="2" id="KW-0812">Transmembrane</keyword>
<dbReference type="Pfam" id="PF07950">
    <property type="entry name" value="MCP1_TM"/>
    <property type="match status" value="1"/>
</dbReference>
<feature type="transmembrane region" description="Helical" evidence="2">
    <location>
        <begin position="140"/>
        <end position="160"/>
    </location>
</feature>
<dbReference type="InterPro" id="IPR012472">
    <property type="entry name" value="MCP1_TM"/>
</dbReference>
<proteinExistence type="predicted"/>